<keyword evidence="1" id="KW-0812">Transmembrane</keyword>
<keyword evidence="3" id="KW-1185">Reference proteome</keyword>
<feature type="transmembrane region" description="Helical" evidence="1">
    <location>
        <begin position="251"/>
        <end position="270"/>
    </location>
</feature>
<proteinExistence type="predicted"/>
<dbReference type="OrthoDB" id="2987597at2"/>
<accession>A0A398BID0</accession>
<feature type="transmembrane region" description="Helical" evidence="1">
    <location>
        <begin position="225"/>
        <end position="245"/>
    </location>
</feature>
<dbReference type="Proteomes" id="UP000265816">
    <property type="component" value="Unassembled WGS sequence"/>
</dbReference>
<comment type="caution">
    <text evidence="2">The sequence shown here is derived from an EMBL/GenBank/DDBJ whole genome shotgun (WGS) entry which is preliminary data.</text>
</comment>
<reference evidence="2 3" key="1">
    <citation type="submission" date="2018-08" db="EMBL/GenBank/DDBJ databases">
        <title>Bacillus jemisoniae sp. nov., Bacillus chryseoplanitiae sp. nov., Bacillus resnikiae sp. nov., and Bacillus frankliniae sp. nov., isolated from Viking spacecraft and associated surfaces.</title>
        <authorList>
            <person name="Seuylemezian A."/>
            <person name="Vaishampayan P."/>
        </authorList>
    </citation>
    <scope>NUCLEOTIDE SEQUENCE [LARGE SCALE GENOMIC DNA]</scope>
    <source>
        <strain evidence="2 3">JJ-247</strain>
    </source>
</reference>
<dbReference type="Gene3D" id="3.90.550.10">
    <property type="entry name" value="Spore Coat Polysaccharide Biosynthesis Protein SpsA, Chain A"/>
    <property type="match status" value="1"/>
</dbReference>
<dbReference type="AlphaFoldDB" id="A0A398BID0"/>
<dbReference type="EMBL" id="QWVT01000002">
    <property type="protein sequence ID" value="RID88801.1"/>
    <property type="molecule type" value="Genomic_DNA"/>
</dbReference>
<gene>
    <name evidence="2" type="ORF">D1970_00710</name>
</gene>
<feature type="transmembrane region" description="Helical" evidence="1">
    <location>
        <begin position="282"/>
        <end position="304"/>
    </location>
</feature>
<protein>
    <recommendedName>
        <fullName evidence="4">Glycosyltransferase family 2 protein</fullName>
    </recommendedName>
</protein>
<sequence length="319" mass="37152">MKISIIIPIKSTLNKDLRDFTNYIISLSSQLQKTESQIIIADESELASHLFMKEKFKNRSNISHIIPDDEIRTGANDKLNGIYAALKYVRYDNILLVDDHYRITYSTLQRLANYFNQYDCFKGTPKFDAFPFSVKIDLCGLFIVNMLDYRKQYSGHLAFKKKLIDEHGFPDRDALFDEFAMEKHFRKNQYSIGYIREASLEATQSISMKKFLEQRVRYAYENIAFPIRFVFFLSILPLLLLLLITNNLLPLYFAAALTIGAMSVSFIGQLKYGKGIVPRHTFLYSAIWFWFYPFTSWLSIYKYFTGGVEFGGNKVRKAA</sequence>
<dbReference type="InterPro" id="IPR029044">
    <property type="entry name" value="Nucleotide-diphossugar_trans"/>
</dbReference>
<name>A0A398BID0_9BACI</name>
<dbReference type="SUPFAM" id="SSF53448">
    <property type="entry name" value="Nucleotide-diphospho-sugar transferases"/>
    <property type="match status" value="1"/>
</dbReference>
<evidence type="ECO:0000313" key="2">
    <source>
        <dbReference type="EMBL" id="RID88801.1"/>
    </source>
</evidence>
<organism evidence="2 3">
    <name type="scientific">Mesobacillus zeae</name>
    <dbReference type="NCBI Taxonomy" id="1917180"/>
    <lineage>
        <taxon>Bacteria</taxon>
        <taxon>Bacillati</taxon>
        <taxon>Bacillota</taxon>
        <taxon>Bacilli</taxon>
        <taxon>Bacillales</taxon>
        <taxon>Bacillaceae</taxon>
        <taxon>Mesobacillus</taxon>
    </lineage>
</organism>
<evidence type="ECO:0000313" key="3">
    <source>
        <dbReference type="Proteomes" id="UP000265816"/>
    </source>
</evidence>
<keyword evidence="1" id="KW-0472">Membrane</keyword>
<evidence type="ECO:0008006" key="4">
    <source>
        <dbReference type="Google" id="ProtNLM"/>
    </source>
</evidence>
<keyword evidence="1" id="KW-1133">Transmembrane helix</keyword>
<evidence type="ECO:0000256" key="1">
    <source>
        <dbReference type="SAM" id="Phobius"/>
    </source>
</evidence>
<dbReference type="RefSeq" id="WP_119110964.1">
    <property type="nucleotide sequence ID" value="NZ_CBCSEO010000004.1"/>
</dbReference>